<feature type="region of interest" description="Disordered" evidence="1">
    <location>
        <begin position="66"/>
        <end position="97"/>
    </location>
</feature>
<name>A0ABS9YSC4_9MYCO</name>
<gene>
    <name evidence="3" type="ORF">K9U37_03785</name>
</gene>
<evidence type="ECO:0000256" key="1">
    <source>
        <dbReference type="SAM" id="MobiDB-lite"/>
    </source>
</evidence>
<organism evidence="3 4">
    <name type="scientific">Candidatus Mycolicibacterium alkanivorans</name>
    <dbReference type="NCBI Taxonomy" id="2954114"/>
    <lineage>
        <taxon>Bacteria</taxon>
        <taxon>Bacillati</taxon>
        <taxon>Actinomycetota</taxon>
        <taxon>Actinomycetes</taxon>
        <taxon>Mycobacteriales</taxon>
        <taxon>Mycobacteriaceae</taxon>
        <taxon>Mycolicibacterium</taxon>
    </lineage>
</organism>
<sequence length="97" mass="10095">MQRFAKVLAIGAALTGLGLVVAGTALANSAGPRFRPTVAAPVPVDWPFDDALDDLDDYVQGRCTFPTASSRSTTTGTTTTGAATESLRPPLPGRFWS</sequence>
<dbReference type="Proteomes" id="UP001139068">
    <property type="component" value="Unassembled WGS sequence"/>
</dbReference>
<evidence type="ECO:0000313" key="4">
    <source>
        <dbReference type="Proteomes" id="UP001139068"/>
    </source>
</evidence>
<dbReference type="RefSeq" id="WP_243070581.1">
    <property type="nucleotide sequence ID" value="NZ_JAIVFL010000001.1"/>
</dbReference>
<feature type="signal peptide" evidence="2">
    <location>
        <begin position="1"/>
        <end position="27"/>
    </location>
</feature>
<feature type="compositionally biased region" description="Low complexity" evidence="1">
    <location>
        <begin position="67"/>
        <end position="84"/>
    </location>
</feature>
<protein>
    <submittedName>
        <fullName evidence="3">Uncharacterized protein</fullName>
    </submittedName>
</protein>
<feature type="chain" id="PRO_5045051474" evidence="2">
    <location>
        <begin position="28"/>
        <end position="97"/>
    </location>
</feature>
<dbReference type="EMBL" id="JAIVFL010000001">
    <property type="protein sequence ID" value="MCI4674105.1"/>
    <property type="molecule type" value="Genomic_DNA"/>
</dbReference>
<accession>A0ABS9YSC4</accession>
<evidence type="ECO:0000256" key="2">
    <source>
        <dbReference type="SAM" id="SignalP"/>
    </source>
</evidence>
<keyword evidence="2" id="KW-0732">Signal</keyword>
<keyword evidence="4" id="KW-1185">Reference proteome</keyword>
<comment type="caution">
    <text evidence="3">The sequence shown here is derived from an EMBL/GenBank/DDBJ whole genome shotgun (WGS) entry which is preliminary data.</text>
</comment>
<proteinExistence type="predicted"/>
<evidence type="ECO:0000313" key="3">
    <source>
        <dbReference type="EMBL" id="MCI4674105.1"/>
    </source>
</evidence>
<reference evidence="3" key="1">
    <citation type="journal article" date="2022" name="ISME J.">
        <title>Identification of active gaseous-alkane degraders at natural gas seeps.</title>
        <authorList>
            <person name="Farhan Ul Haque M."/>
            <person name="Hernandez M."/>
            <person name="Crombie A.T."/>
            <person name="Murrell J.C."/>
        </authorList>
    </citation>
    <scope>NUCLEOTIDE SEQUENCE</scope>
    <source>
        <strain evidence="3">ANDR5</strain>
    </source>
</reference>